<sequence>QFDAHPNPQPRNMNGWVDDDDDVEEEEEDEENNDVDMEKDNDAEIIFSYELQGDQTLPPRDESSDS</sequence>
<gene>
    <name evidence="2" type="ORF">Tci_933980</name>
</gene>
<reference evidence="2" key="1">
    <citation type="journal article" date="2019" name="Sci. Rep.">
        <title>Draft genome of Tanacetum cinerariifolium, the natural source of mosquito coil.</title>
        <authorList>
            <person name="Yamashiro T."/>
            <person name="Shiraishi A."/>
            <person name="Satake H."/>
            <person name="Nakayama K."/>
        </authorList>
    </citation>
    <scope>NUCLEOTIDE SEQUENCE</scope>
</reference>
<evidence type="ECO:0000256" key="1">
    <source>
        <dbReference type="SAM" id="MobiDB-lite"/>
    </source>
</evidence>
<name>A0A699XYY0_TANCI</name>
<evidence type="ECO:0000313" key="2">
    <source>
        <dbReference type="EMBL" id="GFD62011.1"/>
    </source>
</evidence>
<feature type="region of interest" description="Disordered" evidence="1">
    <location>
        <begin position="1"/>
        <end position="66"/>
    </location>
</feature>
<comment type="caution">
    <text evidence="2">The sequence shown here is derived from an EMBL/GenBank/DDBJ whole genome shotgun (WGS) entry which is preliminary data.</text>
</comment>
<feature type="compositionally biased region" description="Acidic residues" evidence="1">
    <location>
        <begin position="17"/>
        <end position="35"/>
    </location>
</feature>
<dbReference type="AlphaFoldDB" id="A0A699XYY0"/>
<feature type="non-terminal residue" evidence="2">
    <location>
        <position position="66"/>
    </location>
</feature>
<feature type="non-terminal residue" evidence="2">
    <location>
        <position position="1"/>
    </location>
</feature>
<proteinExistence type="predicted"/>
<protein>
    <submittedName>
        <fullName evidence="2">Uncharacterized protein</fullName>
    </submittedName>
</protein>
<organism evidence="2">
    <name type="scientific">Tanacetum cinerariifolium</name>
    <name type="common">Dalmatian daisy</name>
    <name type="synonym">Chrysanthemum cinerariifolium</name>
    <dbReference type="NCBI Taxonomy" id="118510"/>
    <lineage>
        <taxon>Eukaryota</taxon>
        <taxon>Viridiplantae</taxon>
        <taxon>Streptophyta</taxon>
        <taxon>Embryophyta</taxon>
        <taxon>Tracheophyta</taxon>
        <taxon>Spermatophyta</taxon>
        <taxon>Magnoliopsida</taxon>
        <taxon>eudicotyledons</taxon>
        <taxon>Gunneridae</taxon>
        <taxon>Pentapetalae</taxon>
        <taxon>asterids</taxon>
        <taxon>campanulids</taxon>
        <taxon>Asterales</taxon>
        <taxon>Asteraceae</taxon>
        <taxon>Asteroideae</taxon>
        <taxon>Anthemideae</taxon>
        <taxon>Anthemidinae</taxon>
        <taxon>Tanacetum</taxon>
    </lineage>
</organism>
<accession>A0A699XYY0</accession>
<dbReference type="EMBL" id="BKCJ011909481">
    <property type="protein sequence ID" value="GFD62011.1"/>
    <property type="molecule type" value="Genomic_DNA"/>
</dbReference>